<dbReference type="Gene3D" id="3.40.50.1820">
    <property type="entry name" value="alpha/beta hydrolase"/>
    <property type="match status" value="1"/>
</dbReference>
<evidence type="ECO:0000256" key="1">
    <source>
        <dbReference type="ARBA" id="ARBA00001024"/>
    </source>
</evidence>
<evidence type="ECO:0000313" key="9">
    <source>
        <dbReference type="EMBL" id="KAK0549567.1"/>
    </source>
</evidence>
<feature type="chain" id="PRO_5042675069" description="triacylglycerol lipase" evidence="8">
    <location>
        <begin position="21"/>
        <end position="409"/>
    </location>
</feature>
<dbReference type="PANTHER" id="PTHR34853:SF1">
    <property type="entry name" value="LIPASE 5"/>
    <property type="match status" value="1"/>
</dbReference>
<protein>
    <recommendedName>
        <fullName evidence="3">triacylglycerol lipase</fullName>
        <ecNumber evidence="3">3.1.1.3</ecNumber>
    </recommendedName>
</protein>
<dbReference type="Pfam" id="PF03583">
    <property type="entry name" value="LIP"/>
    <property type="match status" value="1"/>
</dbReference>
<comment type="caution">
    <text evidence="9">The sequence shown here is derived from an EMBL/GenBank/DDBJ whole genome shotgun (WGS) entry which is preliminary data.</text>
</comment>
<keyword evidence="4" id="KW-0964">Secreted</keyword>
<evidence type="ECO:0000256" key="3">
    <source>
        <dbReference type="ARBA" id="ARBA00013279"/>
    </source>
</evidence>
<evidence type="ECO:0000256" key="7">
    <source>
        <dbReference type="ARBA" id="ARBA00023098"/>
    </source>
</evidence>
<evidence type="ECO:0000256" key="2">
    <source>
        <dbReference type="ARBA" id="ARBA00004613"/>
    </source>
</evidence>
<dbReference type="InterPro" id="IPR005152">
    <property type="entry name" value="Lipase_secreted"/>
</dbReference>
<dbReference type="GO" id="GO:0004806">
    <property type="term" value="F:triacylglycerol lipase activity"/>
    <property type="evidence" value="ECO:0007669"/>
    <property type="project" value="UniProtKB-UniRule"/>
</dbReference>
<reference evidence="9" key="1">
    <citation type="journal article" date="2023" name="PhytoFront">
        <title>Draft Genome Resources of Seven Strains of Tilletia horrida, Causal Agent of Kernel Smut of Rice.</title>
        <authorList>
            <person name="Khanal S."/>
            <person name="Antony Babu S."/>
            <person name="Zhou X.G."/>
        </authorList>
    </citation>
    <scope>NUCLEOTIDE SEQUENCE</scope>
    <source>
        <strain evidence="9">TX6</strain>
    </source>
</reference>
<dbReference type="EC" id="3.1.1.3" evidence="3"/>
<gene>
    <name evidence="9" type="ORF">OC846_004030</name>
</gene>
<dbReference type="Gene3D" id="1.10.260.130">
    <property type="match status" value="1"/>
</dbReference>
<proteinExistence type="inferred from homology"/>
<dbReference type="PANTHER" id="PTHR34853">
    <property type="match status" value="1"/>
</dbReference>
<dbReference type="PIRSF" id="PIRSF029171">
    <property type="entry name" value="Esterase_LipA"/>
    <property type="match status" value="1"/>
</dbReference>
<evidence type="ECO:0000256" key="5">
    <source>
        <dbReference type="ARBA" id="ARBA00022801"/>
    </source>
</evidence>
<comment type="similarity">
    <text evidence="8">Belongs to the AB hydrolase superfamily. Lipase family.</text>
</comment>
<keyword evidence="10" id="KW-1185">Reference proteome</keyword>
<dbReference type="InterPro" id="IPR029058">
    <property type="entry name" value="AB_hydrolase_fold"/>
</dbReference>
<dbReference type="AlphaFoldDB" id="A0AAN6GTQ5"/>
<comment type="subcellular location">
    <subcellularLocation>
        <location evidence="2">Secreted</location>
    </subcellularLocation>
</comment>
<dbReference type="SUPFAM" id="SSF53474">
    <property type="entry name" value="alpha/beta-Hydrolases"/>
    <property type="match status" value="1"/>
</dbReference>
<accession>A0AAN6GTQ5</accession>
<evidence type="ECO:0000256" key="8">
    <source>
        <dbReference type="PIRNR" id="PIRNR029171"/>
    </source>
</evidence>
<keyword evidence="8" id="KW-0732">Signal</keyword>
<feature type="signal peptide" evidence="8">
    <location>
        <begin position="1"/>
        <end position="20"/>
    </location>
</feature>
<dbReference type="EMBL" id="JAPDMZ010000110">
    <property type="protein sequence ID" value="KAK0549567.1"/>
    <property type="molecule type" value="Genomic_DNA"/>
</dbReference>
<dbReference type="GO" id="GO:0016042">
    <property type="term" value="P:lipid catabolic process"/>
    <property type="evidence" value="ECO:0007669"/>
    <property type="project" value="UniProtKB-UniRule"/>
</dbReference>
<keyword evidence="7" id="KW-0443">Lipid metabolism</keyword>
<dbReference type="Proteomes" id="UP001176517">
    <property type="component" value="Unassembled WGS sequence"/>
</dbReference>
<keyword evidence="6" id="KW-0442">Lipid degradation</keyword>
<evidence type="ECO:0000256" key="6">
    <source>
        <dbReference type="ARBA" id="ARBA00022963"/>
    </source>
</evidence>
<comment type="catalytic activity">
    <reaction evidence="1">
        <text>a triacylglycerol + H2O = a diacylglycerol + a fatty acid + H(+)</text>
        <dbReference type="Rhea" id="RHEA:12044"/>
        <dbReference type="ChEBI" id="CHEBI:15377"/>
        <dbReference type="ChEBI" id="CHEBI:15378"/>
        <dbReference type="ChEBI" id="CHEBI:17855"/>
        <dbReference type="ChEBI" id="CHEBI:18035"/>
        <dbReference type="ChEBI" id="CHEBI:28868"/>
        <dbReference type="EC" id="3.1.1.3"/>
    </reaction>
</comment>
<keyword evidence="5" id="KW-0378">Hydrolase</keyword>
<evidence type="ECO:0000256" key="4">
    <source>
        <dbReference type="ARBA" id="ARBA00022525"/>
    </source>
</evidence>
<sequence length="409" mass="42815">MQVVKSFVVASAVLASAASALPSFWPRATPGLPSTDSFYKPTGTSWKTKANGAILNSRAVTPASSNAAKGYQLLYKTTNALGQADATVVTILVPKSPKSPAKIVGLQLPEDSVSIDCAPSAALVKGTNSPAATSLTTTGQGLDGSLLNGYYVVIPDAEGSNATAFVGPTEGHATLDGLKAATSFQTAIPGVSNKTEIAIGGYSGGAHSTAWAAQLYPKYAPSLNIKGQVIGGTPVNLTNVLLYINKKTYAGFAGAGVVGEYLAYPDIRKYISDNVYQNGTDLIKKIQNNQCLLQVAFGYSNLDLFSLFKKPNPLSDPIPAKRLAQNLLGGDGSKLTIGTIMYHGTADDVIPYQDAVNYAKKQCSKGAKVHFYSDSGAKHIQEEGNRGASLVQWFDDILSGKADFSCNLS</sequence>
<evidence type="ECO:0000313" key="10">
    <source>
        <dbReference type="Proteomes" id="UP001176517"/>
    </source>
</evidence>
<name>A0AAN6GTQ5_9BASI</name>
<organism evidence="9 10">
    <name type="scientific">Tilletia horrida</name>
    <dbReference type="NCBI Taxonomy" id="155126"/>
    <lineage>
        <taxon>Eukaryota</taxon>
        <taxon>Fungi</taxon>
        <taxon>Dikarya</taxon>
        <taxon>Basidiomycota</taxon>
        <taxon>Ustilaginomycotina</taxon>
        <taxon>Exobasidiomycetes</taxon>
        <taxon>Tilletiales</taxon>
        <taxon>Tilletiaceae</taxon>
        <taxon>Tilletia</taxon>
    </lineage>
</organism>
<dbReference type="GO" id="GO:0005576">
    <property type="term" value="C:extracellular region"/>
    <property type="evidence" value="ECO:0007669"/>
    <property type="project" value="UniProtKB-SubCell"/>
</dbReference>